<name>A0ABP8U735_9ACTN</name>
<dbReference type="PANTHER" id="PTHR45856:SF24">
    <property type="entry name" value="FUNGAL LIPASE-LIKE DOMAIN-CONTAINING PROTEIN"/>
    <property type="match status" value="1"/>
</dbReference>
<evidence type="ECO:0000313" key="2">
    <source>
        <dbReference type="EMBL" id="GAA4623994.1"/>
    </source>
</evidence>
<proteinExistence type="predicted"/>
<dbReference type="CDD" id="cd00519">
    <property type="entry name" value="Lipase_3"/>
    <property type="match status" value="1"/>
</dbReference>
<evidence type="ECO:0000313" key="3">
    <source>
        <dbReference type="Proteomes" id="UP001501442"/>
    </source>
</evidence>
<protein>
    <recommendedName>
        <fullName evidence="1">Fungal lipase-type domain-containing protein</fullName>
    </recommendedName>
</protein>
<dbReference type="InterPro" id="IPR029058">
    <property type="entry name" value="AB_hydrolase_fold"/>
</dbReference>
<gene>
    <name evidence="2" type="ORF">GCM10023196_022500</name>
</gene>
<dbReference type="InterPro" id="IPR002921">
    <property type="entry name" value="Fungal_lipase-type"/>
</dbReference>
<organism evidence="2 3">
    <name type="scientific">Actinoallomurus vinaceus</name>
    <dbReference type="NCBI Taxonomy" id="1080074"/>
    <lineage>
        <taxon>Bacteria</taxon>
        <taxon>Bacillati</taxon>
        <taxon>Actinomycetota</taxon>
        <taxon>Actinomycetes</taxon>
        <taxon>Streptosporangiales</taxon>
        <taxon>Thermomonosporaceae</taxon>
        <taxon>Actinoallomurus</taxon>
    </lineage>
</organism>
<dbReference type="RefSeq" id="WP_345430619.1">
    <property type="nucleotide sequence ID" value="NZ_BAABHK010000002.1"/>
</dbReference>
<dbReference type="PANTHER" id="PTHR45856">
    <property type="entry name" value="ALPHA/BETA-HYDROLASES SUPERFAMILY PROTEIN"/>
    <property type="match status" value="1"/>
</dbReference>
<reference evidence="3" key="1">
    <citation type="journal article" date="2019" name="Int. J. Syst. Evol. Microbiol.">
        <title>The Global Catalogue of Microorganisms (GCM) 10K type strain sequencing project: providing services to taxonomists for standard genome sequencing and annotation.</title>
        <authorList>
            <consortium name="The Broad Institute Genomics Platform"/>
            <consortium name="The Broad Institute Genome Sequencing Center for Infectious Disease"/>
            <person name="Wu L."/>
            <person name="Ma J."/>
        </authorList>
    </citation>
    <scope>NUCLEOTIDE SEQUENCE [LARGE SCALE GENOMIC DNA]</scope>
    <source>
        <strain evidence="3">JCM 17939</strain>
    </source>
</reference>
<sequence>MSNGNETPLKAPPGYDMTIAKTCSFVVNVASDMCEQWIAVGKPSADKFSWKPADRCPITSPAFPLNNWKFLGPYWSSFSPSSGTTVSEPFAVFAYGPDTSTAFLAFRGSQTDDDFTMDEKTKLVPYSPPTSPIKGVQVEEGFYGVFNGLDQGALMGMFSQLASSGGRLIVTGHSLGSTLATLTVPLARAAGISSTNILHYNQASPKVGDSKFHAYYSDLGVQTFRLVNTYDEVPKLPLQLAYVPVGVEAPFGADYPKERQRHNPCCSYSYALFNPTAPYNRGIDICMARPKD</sequence>
<dbReference type="EMBL" id="BAABHK010000002">
    <property type="protein sequence ID" value="GAA4623994.1"/>
    <property type="molecule type" value="Genomic_DNA"/>
</dbReference>
<keyword evidence="3" id="KW-1185">Reference proteome</keyword>
<evidence type="ECO:0000259" key="1">
    <source>
        <dbReference type="Pfam" id="PF01764"/>
    </source>
</evidence>
<comment type="caution">
    <text evidence="2">The sequence shown here is derived from an EMBL/GenBank/DDBJ whole genome shotgun (WGS) entry which is preliminary data.</text>
</comment>
<dbReference type="SUPFAM" id="SSF53474">
    <property type="entry name" value="alpha/beta-Hydrolases"/>
    <property type="match status" value="1"/>
</dbReference>
<accession>A0ABP8U735</accession>
<dbReference type="InterPro" id="IPR051218">
    <property type="entry name" value="Sec_MonoDiacylglyc_Lipase"/>
</dbReference>
<feature type="domain" description="Fungal lipase-type" evidence="1">
    <location>
        <begin position="103"/>
        <end position="239"/>
    </location>
</feature>
<dbReference type="Proteomes" id="UP001501442">
    <property type="component" value="Unassembled WGS sequence"/>
</dbReference>
<dbReference type="Gene3D" id="3.40.50.1820">
    <property type="entry name" value="alpha/beta hydrolase"/>
    <property type="match status" value="1"/>
</dbReference>
<dbReference type="Pfam" id="PF01764">
    <property type="entry name" value="Lipase_3"/>
    <property type="match status" value="1"/>
</dbReference>